<gene>
    <name evidence="2" type="ORF">ACFFOL_15455</name>
</gene>
<dbReference type="AlphaFoldDB" id="A0ABD5MU99"/>
<dbReference type="PROSITE" id="PS51257">
    <property type="entry name" value="PROKAR_LIPOPROTEIN"/>
    <property type="match status" value="1"/>
</dbReference>
<accession>A0ABD5MU99</accession>
<sequence length="285" mass="31529">MKRRTLLGSTIPLLLAGCSEGTTGGRDSGTTDTVTSTSTPAPTETPTATETPTPERQPPKVNEVSLITEWEKFGDVLDKQIEGAAPGTNIVVGYRYNIQIHDGVHDITKQARIYDSSDTRITQASSEDRQLVDSSGYQEWEGTFYFDTTDWEIGNYEAEVIVRDNVTGDVSKSKSGEFSLNSPLTGNDASLVSYDGPDTLQSGEEYSYSLDLQNNSNRDSSIISPLSVKRGDSDWYTYPDSMFRLTIPSNEQRTWESETATAPSDKGVYTYRIDDIGETWTYEIV</sequence>
<name>A0ABD5MU99_9EURY</name>
<proteinExistence type="predicted"/>
<dbReference type="RefSeq" id="WP_222921414.1">
    <property type="nucleotide sequence ID" value="NZ_CP082286.1"/>
</dbReference>
<protein>
    <submittedName>
        <fullName evidence="2">Uncharacterized protein</fullName>
    </submittedName>
</protein>
<organism evidence="2 3">
    <name type="scientific">Halobaculum roseum</name>
    <dbReference type="NCBI Taxonomy" id="2175149"/>
    <lineage>
        <taxon>Archaea</taxon>
        <taxon>Methanobacteriati</taxon>
        <taxon>Methanobacteriota</taxon>
        <taxon>Stenosarchaea group</taxon>
        <taxon>Halobacteria</taxon>
        <taxon>Halobacteriales</taxon>
        <taxon>Haloferacaceae</taxon>
        <taxon>Halobaculum</taxon>
    </lineage>
</organism>
<evidence type="ECO:0000313" key="3">
    <source>
        <dbReference type="Proteomes" id="UP001589595"/>
    </source>
</evidence>
<dbReference type="EMBL" id="JBHMAJ010000010">
    <property type="protein sequence ID" value="MFB9825566.1"/>
    <property type="molecule type" value="Genomic_DNA"/>
</dbReference>
<keyword evidence="3" id="KW-1185">Reference proteome</keyword>
<feature type="compositionally biased region" description="Low complexity" evidence="1">
    <location>
        <begin position="28"/>
        <end position="54"/>
    </location>
</feature>
<comment type="caution">
    <text evidence="2">The sequence shown here is derived from an EMBL/GenBank/DDBJ whole genome shotgun (WGS) entry which is preliminary data.</text>
</comment>
<evidence type="ECO:0000313" key="2">
    <source>
        <dbReference type="EMBL" id="MFB9825566.1"/>
    </source>
</evidence>
<dbReference type="GeneID" id="67211543"/>
<dbReference type="Proteomes" id="UP001589595">
    <property type="component" value="Unassembled WGS sequence"/>
</dbReference>
<feature type="region of interest" description="Disordered" evidence="1">
    <location>
        <begin position="17"/>
        <end position="61"/>
    </location>
</feature>
<reference evidence="2" key="1">
    <citation type="submission" date="2024-09" db="EMBL/GenBank/DDBJ databases">
        <authorList>
            <person name="Sun Q."/>
        </authorList>
    </citation>
    <scope>NUCLEOTIDE SEQUENCE [LARGE SCALE GENOMIC DNA]</scope>
    <source>
        <strain evidence="2">JCM 31273</strain>
    </source>
</reference>
<evidence type="ECO:0000256" key="1">
    <source>
        <dbReference type="SAM" id="MobiDB-lite"/>
    </source>
</evidence>